<dbReference type="EMBL" id="RXIC02000026">
    <property type="protein sequence ID" value="KAB1204703.1"/>
    <property type="molecule type" value="Genomic_DNA"/>
</dbReference>
<organism evidence="3 4">
    <name type="scientific">Morella rubra</name>
    <name type="common">Chinese bayberry</name>
    <dbReference type="NCBI Taxonomy" id="262757"/>
    <lineage>
        <taxon>Eukaryota</taxon>
        <taxon>Viridiplantae</taxon>
        <taxon>Streptophyta</taxon>
        <taxon>Embryophyta</taxon>
        <taxon>Tracheophyta</taxon>
        <taxon>Spermatophyta</taxon>
        <taxon>Magnoliopsida</taxon>
        <taxon>eudicotyledons</taxon>
        <taxon>Gunneridae</taxon>
        <taxon>Pentapetalae</taxon>
        <taxon>rosids</taxon>
        <taxon>fabids</taxon>
        <taxon>Fagales</taxon>
        <taxon>Myricaceae</taxon>
        <taxon>Morella</taxon>
    </lineage>
</organism>
<comment type="caution">
    <text evidence="3">The sequence shown here is derived from an EMBL/GenBank/DDBJ whole genome shotgun (WGS) entry which is preliminary data.</text>
</comment>
<keyword evidence="2" id="KW-1133">Transmembrane helix</keyword>
<evidence type="ECO:0000256" key="1">
    <source>
        <dbReference type="SAM" id="MobiDB-lite"/>
    </source>
</evidence>
<keyword evidence="2" id="KW-0812">Transmembrane</keyword>
<feature type="region of interest" description="Disordered" evidence="1">
    <location>
        <begin position="1"/>
        <end position="43"/>
    </location>
</feature>
<gene>
    <name evidence="3" type="ORF">CJ030_MR8G012775</name>
</gene>
<accession>A0A6A1UWL7</accession>
<evidence type="ECO:0008006" key="5">
    <source>
        <dbReference type="Google" id="ProtNLM"/>
    </source>
</evidence>
<name>A0A6A1UWL7_9ROSI</name>
<feature type="transmembrane region" description="Helical" evidence="2">
    <location>
        <begin position="54"/>
        <end position="72"/>
    </location>
</feature>
<evidence type="ECO:0000256" key="2">
    <source>
        <dbReference type="SAM" id="Phobius"/>
    </source>
</evidence>
<dbReference type="PANTHER" id="PTHR33919">
    <property type="entry name" value="OS09G0127700 PROTEIN"/>
    <property type="match status" value="1"/>
</dbReference>
<dbReference type="PANTHER" id="PTHR33919:SF1">
    <property type="entry name" value="OS09G0127700 PROTEIN"/>
    <property type="match status" value="1"/>
</dbReference>
<evidence type="ECO:0000313" key="4">
    <source>
        <dbReference type="Proteomes" id="UP000516437"/>
    </source>
</evidence>
<keyword evidence="2" id="KW-0472">Membrane</keyword>
<sequence length="101" mass="10989">MGGDEEWRKTADTHKMSPEDVKAAGVEESKRPPGHHPGEVLHQRRRLPFNNTTMAVGGLLVVGALGYFTLFVEKKPEASARDVAKVTIGAAEPEDTKPRKG</sequence>
<dbReference type="OrthoDB" id="1892673at2759"/>
<reference evidence="3 4" key="1">
    <citation type="journal article" date="2019" name="Plant Biotechnol. J.">
        <title>The red bayberry genome and genetic basis of sex determination.</title>
        <authorList>
            <person name="Jia H.M."/>
            <person name="Jia H.J."/>
            <person name="Cai Q.L."/>
            <person name="Wang Y."/>
            <person name="Zhao H.B."/>
            <person name="Yang W.F."/>
            <person name="Wang G.Y."/>
            <person name="Li Y.H."/>
            <person name="Zhan D.L."/>
            <person name="Shen Y.T."/>
            <person name="Niu Q.F."/>
            <person name="Chang L."/>
            <person name="Qiu J."/>
            <person name="Zhao L."/>
            <person name="Xie H.B."/>
            <person name="Fu W.Y."/>
            <person name="Jin J."/>
            <person name="Li X.W."/>
            <person name="Jiao Y."/>
            <person name="Zhou C.C."/>
            <person name="Tu T."/>
            <person name="Chai C.Y."/>
            <person name="Gao J.L."/>
            <person name="Fan L.J."/>
            <person name="van de Weg E."/>
            <person name="Wang J.Y."/>
            <person name="Gao Z.S."/>
        </authorList>
    </citation>
    <scope>NUCLEOTIDE SEQUENCE [LARGE SCALE GENOMIC DNA]</scope>
    <source>
        <tissue evidence="3">Leaves</tissue>
    </source>
</reference>
<dbReference type="AlphaFoldDB" id="A0A6A1UWL7"/>
<proteinExistence type="predicted"/>
<evidence type="ECO:0000313" key="3">
    <source>
        <dbReference type="EMBL" id="KAB1204703.1"/>
    </source>
</evidence>
<keyword evidence="4" id="KW-1185">Reference proteome</keyword>
<feature type="compositionally biased region" description="Basic and acidic residues" evidence="1">
    <location>
        <begin position="1"/>
        <end position="42"/>
    </location>
</feature>
<protein>
    <recommendedName>
        <fullName evidence="5">Transmembrane protein</fullName>
    </recommendedName>
</protein>
<dbReference type="Proteomes" id="UP000516437">
    <property type="component" value="Chromosome 8"/>
</dbReference>